<dbReference type="SUPFAM" id="SSF52540">
    <property type="entry name" value="P-loop containing nucleoside triphosphate hydrolases"/>
    <property type="match status" value="1"/>
</dbReference>
<keyword evidence="3 17" id="KW-0813">Transport</keyword>
<dbReference type="Pfam" id="PF07664">
    <property type="entry name" value="FeoB_C"/>
    <property type="match status" value="1"/>
</dbReference>
<evidence type="ECO:0000256" key="11">
    <source>
        <dbReference type="ARBA" id="ARBA00023065"/>
    </source>
</evidence>
<feature type="transmembrane region" description="Helical" evidence="17">
    <location>
        <begin position="632"/>
        <end position="652"/>
    </location>
</feature>
<dbReference type="InterPro" id="IPR011642">
    <property type="entry name" value="Gate_dom"/>
</dbReference>
<organism evidence="19 20">
    <name type="scientific">Vallitalea guaymasensis</name>
    <dbReference type="NCBI Taxonomy" id="1185412"/>
    <lineage>
        <taxon>Bacteria</taxon>
        <taxon>Bacillati</taxon>
        <taxon>Bacillota</taxon>
        <taxon>Clostridia</taxon>
        <taxon>Lachnospirales</taxon>
        <taxon>Vallitaleaceae</taxon>
        <taxon>Vallitalea</taxon>
    </lineage>
</organism>
<keyword evidence="7 17" id="KW-0812">Transmembrane</keyword>
<evidence type="ECO:0000256" key="15">
    <source>
        <dbReference type="PIRSR" id="PIRSR603373-1"/>
    </source>
</evidence>
<keyword evidence="12 15" id="KW-0342">GTP-binding</keyword>
<keyword evidence="8 15" id="KW-0547">Nucleotide-binding</keyword>
<dbReference type="PROSITE" id="PS51711">
    <property type="entry name" value="G_FEOB"/>
    <property type="match status" value="1"/>
</dbReference>
<dbReference type="InterPro" id="IPR003373">
    <property type="entry name" value="Fe2_transport_prot-B"/>
</dbReference>
<dbReference type="InterPro" id="IPR030389">
    <property type="entry name" value="G_FEOB_dom"/>
</dbReference>
<feature type="transmembrane region" description="Helical" evidence="17">
    <location>
        <begin position="593"/>
        <end position="612"/>
    </location>
</feature>
<comment type="function">
    <text evidence="1 17">Probable transporter of a GTP-driven Fe(2+) uptake system.</text>
</comment>
<evidence type="ECO:0000256" key="8">
    <source>
        <dbReference type="ARBA" id="ARBA00022741"/>
    </source>
</evidence>
<gene>
    <name evidence="19" type="primary">feoB</name>
    <name evidence="19" type="ORF">HYG85_00765</name>
</gene>
<keyword evidence="5 17" id="KW-0410">Iron transport</keyword>
<dbReference type="GO" id="GO:0005525">
    <property type="term" value="F:GTP binding"/>
    <property type="evidence" value="ECO:0007669"/>
    <property type="project" value="UniProtKB-KW"/>
</dbReference>
<feature type="transmembrane region" description="Helical" evidence="17">
    <location>
        <begin position="270"/>
        <end position="288"/>
    </location>
</feature>
<dbReference type="InterPro" id="IPR027417">
    <property type="entry name" value="P-loop_NTPase"/>
</dbReference>
<feature type="binding site" evidence="15">
    <location>
        <begin position="11"/>
        <end position="18"/>
    </location>
    <ligand>
        <name>GTP</name>
        <dbReference type="ChEBI" id="CHEBI:37565"/>
        <label>1</label>
    </ligand>
</feature>
<dbReference type="Gene3D" id="3.40.50.300">
    <property type="entry name" value="P-loop containing nucleotide triphosphate hydrolases"/>
    <property type="match status" value="1"/>
</dbReference>
<evidence type="ECO:0000256" key="14">
    <source>
        <dbReference type="NCBIfam" id="TIGR00437"/>
    </source>
</evidence>
<dbReference type="Pfam" id="PF02421">
    <property type="entry name" value="FeoB_N"/>
    <property type="match status" value="1"/>
</dbReference>
<dbReference type="CDD" id="cd01879">
    <property type="entry name" value="FeoB"/>
    <property type="match status" value="1"/>
</dbReference>
<name>A0A8J8MFB6_9FIRM</name>
<feature type="transmembrane region" description="Helical" evidence="17">
    <location>
        <begin position="498"/>
        <end position="517"/>
    </location>
</feature>
<evidence type="ECO:0000256" key="4">
    <source>
        <dbReference type="ARBA" id="ARBA00022475"/>
    </source>
</evidence>
<keyword evidence="11" id="KW-0406">Ion transport</keyword>
<evidence type="ECO:0000313" key="19">
    <source>
        <dbReference type="EMBL" id="QUH31881.1"/>
    </source>
</evidence>
<comment type="subcellular location">
    <subcellularLocation>
        <location evidence="2">Cell inner membrane</location>
        <topology evidence="2">Multi-pass membrane protein</topology>
    </subcellularLocation>
    <subcellularLocation>
        <location evidence="17">Cell membrane</location>
        <topology evidence="17">Multi-pass membrane protein</topology>
    </subcellularLocation>
</comment>
<dbReference type="PANTHER" id="PTHR43185:SF1">
    <property type="entry name" value="FE(2+) TRANSPORTER FEOB"/>
    <property type="match status" value="1"/>
</dbReference>
<reference evidence="19 20" key="1">
    <citation type="submission" date="2020-07" db="EMBL/GenBank/DDBJ databases">
        <title>Vallitalea guaymasensis genome.</title>
        <authorList>
            <person name="Postec A."/>
        </authorList>
    </citation>
    <scope>NUCLEOTIDE SEQUENCE [LARGE SCALE GENOMIC DNA]</scope>
    <source>
        <strain evidence="19 20">Ra1766G1</strain>
    </source>
</reference>
<keyword evidence="13 17" id="KW-0472">Membrane</keyword>
<evidence type="ECO:0000256" key="17">
    <source>
        <dbReference type="RuleBase" id="RU362098"/>
    </source>
</evidence>
<dbReference type="Pfam" id="PF07670">
    <property type="entry name" value="Gate"/>
    <property type="match status" value="2"/>
</dbReference>
<dbReference type="InterPro" id="IPR050860">
    <property type="entry name" value="FeoB_GTPase"/>
</dbReference>
<feature type="binding site" evidence="15">
    <location>
        <begin position="117"/>
        <end position="120"/>
    </location>
    <ligand>
        <name>GTP</name>
        <dbReference type="ChEBI" id="CHEBI:37565"/>
        <label>1</label>
    </ligand>
</feature>
<proteinExistence type="inferred from homology"/>
<feature type="binding site" evidence="16">
    <location>
        <position position="26"/>
    </location>
    <ligand>
        <name>Mg(2+)</name>
        <dbReference type="ChEBI" id="CHEBI:18420"/>
        <label>2</label>
    </ligand>
</feature>
<evidence type="ECO:0000256" key="12">
    <source>
        <dbReference type="ARBA" id="ARBA00023134"/>
    </source>
</evidence>
<keyword evidence="16" id="KW-0479">Metal-binding</keyword>
<feature type="binding site" evidence="16">
    <location>
        <position position="25"/>
    </location>
    <ligand>
        <name>Mg(2+)</name>
        <dbReference type="ChEBI" id="CHEBI:18420"/>
        <label>2</label>
    </ligand>
</feature>
<evidence type="ECO:0000313" key="20">
    <source>
        <dbReference type="Proteomes" id="UP000677305"/>
    </source>
</evidence>
<keyword evidence="4" id="KW-1003">Cell membrane</keyword>
<dbReference type="Pfam" id="PF17910">
    <property type="entry name" value="FeoB_Cyto"/>
    <property type="match status" value="1"/>
</dbReference>
<protein>
    <recommendedName>
        <fullName evidence="14 17">Ferrous iron transport protein B</fullName>
    </recommendedName>
</protein>
<dbReference type="EMBL" id="CP058561">
    <property type="protein sequence ID" value="QUH31881.1"/>
    <property type="molecule type" value="Genomic_DNA"/>
</dbReference>
<evidence type="ECO:0000256" key="10">
    <source>
        <dbReference type="ARBA" id="ARBA00023004"/>
    </source>
</evidence>
<keyword evidence="6" id="KW-0997">Cell inner membrane</keyword>
<evidence type="ECO:0000256" key="6">
    <source>
        <dbReference type="ARBA" id="ARBA00022519"/>
    </source>
</evidence>
<dbReference type="InterPro" id="IPR041069">
    <property type="entry name" value="FeoB_Cyto"/>
</dbReference>
<evidence type="ECO:0000256" key="13">
    <source>
        <dbReference type="ARBA" id="ARBA00023136"/>
    </source>
</evidence>
<keyword evidence="16" id="KW-0460">Magnesium</keyword>
<dbReference type="AlphaFoldDB" id="A0A8J8MFB6"/>
<accession>A0A8J8MFB6</accession>
<feature type="binding site" evidence="16">
    <location>
        <position position="23"/>
    </location>
    <ligand>
        <name>Mg(2+)</name>
        <dbReference type="ChEBI" id="CHEBI:18420"/>
        <label>2</label>
    </ligand>
</feature>
<dbReference type="InterPro" id="IPR006073">
    <property type="entry name" value="GTP-bd"/>
</dbReference>
<dbReference type="Proteomes" id="UP000677305">
    <property type="component" value="Chromosome"/>
</dbReference>
<sequence>MNGNIRVAFVGNPNCGKTTLFNAYTGAKHKVGNWPGVTVEKKEGTITYDDNKITLVDLPGIYSISPYTMEEILTREYILENDPDVVINIVDASNLERNLYLTLQLIELGKPVIIALNMMDVARNRGFIIDISKLSKQLNVPVVEVVATKKTGLDDLLKMIIHTAGNKKDYEPIKLDYGNKIEEDIDKVEKKLSGQDIDHNTVRWYGLKVVEDDREICNKLNIKNEFNYEEEIAKRKYDYITDFINNILTNPYEEDETFSDRVDKIVTNKWAGLPIFISMMLLVFAFTFKVGNFLAELLNIGFQGFSNVITSLLTSIDAADWLISLIVDGIIGGVGGILIFLPNIACLFLAISILEDSGYMSRVALIMDKFMRKLGLSGKAFIPMILGFGCSVPAIMTARTLEDERDRLTTILITPFMSCSARLPIYILFSNIFFPGNEILIAFSLYLLGVVVAVLIALIFKKTLSKGETAPLILELPAYKKPSPGTILIFVWEKVKGYIIKAGTIIFVASIVIWFLLEFNLSGKTDITTSMGASIGQVIAPVFKPLGFGNWQGALSLIAGIMGKEIVVSTMTVIYGLGDVASDGNMLQMSTKLIAAGFTSLSAYSFMVFSLLYTPCVATLGVIKKETNSWKWTIFSFVYQLVVAWIVAMIVYQIGSMFI</sequence>
<comment type="similarity">
    <text evidence="17">Belongs to the TRAFAC class TrmE-Era-EngA-EngB-Septin-like GTPase superfamily. FeoB GTPase (TC 9.A.8) family.</text>
</comment>
<evidence type="ECO:0000256" key="9">
    <source>
        <dbReference type="ARBA" id="ARBA00022989"/>
    </source>
</evidence>
<feature type="transmembrane region" description="Helical" evidence="17">
    <location>
        <begin position="330"/>
        <end position="354"/>
    </location>
</feature>
<dbReference type="NCBIfam" id="TIGR00231">
    <property type="entry name" value="small_GTP"/>
    <property type="match status" value="1"/>
</dbReference>
<dbReference type="KEGG" id="vgu:HYG85_00765"/>
<feature type="transmembrane region" description="Helical" evidence="17">
    <location>
        <begin position="554"/>
        <end position="581"/>
    </location>
</feature>
<feature type="domain" description="FeoB-type G" evidence="18">
    <location>
        <begin position="4"/>
        <end position="166"/>
    </location>
</feature>
<feature type="binding site" evidence="16">
    <location>
        <position position="22"/>
    </location>
    <ligand>
        <name>Mg(2+)</name>
        <dbReference type="ChEBI" id="CHEBI:18420"/>
        <label>1</label>
    </ligand>
</feature>
<dbReference type="InterPro" id="IPR011640">
    <property type="entry name" value="Fe2_transport_prot_B_C"/>
</dbReference>
<evidence type="ECO:0000256" key="7">
    <source>
        <dbReference type="ARBA" id="ARBA00022692"/>
    </source>
</evidence>
<feature type="binding site" evidence="15">
    <location>
        <begin position="57"/>
        <end position="60"/>
    </location>
    <ligand>
        <name>GTP</name>
        <dbReference type="ChEBI" id="CHEBI:37565"/>
        <label>1</label>
    </ligand>
</feature>
<dbReference type="PRINTS" id="PR00326">
    <property type="entry name" value="GTP1OBG"/>
</dbReference>
<evidence type="ECO:0000256" key="1">
    <source>
        <dbReference type="ARBA" id="ARBA00003926"/>
    </source>
</evidence>
<evidence type="ECO:0000256" key="3">
    <source>
        <dbReference type="ARBA" id="ARBA00022448"/>
    </source>
</evidence>
<feature type="transmembrane region" description="Helical" evidence="17">
    <location>
        <begin position="439"/>
        <end position="460"/>
    </location>
</feature>
<keyword evidence="10 17" id="KW-0408">Iron</keyword>
<dbReference type="InterPro" id="IPR005225">
    <property type="entry name" value="Small_GTP-bd"/>
</dbReference>
<dbReference type="GO" id="GO:0005886">
    <property type="term" value="C:plasma membrane"/>
    <property type="evidence" value="ECO:0007669"/>
    <property type="project" value="UniProtKB-SubCell"/>
</dbReference>
<dbReference type="GO" id="GO:0015093">
    <property type="term" value="F:ferrous iron transmembrane transporter activity"/>
    <property type="evidence" value="ECO:0007669"/>
    <property type="project" value="UniProtKB-UniRule"/>
</dbReference>
<feature type="binding site" evidence="15">
    <location>
        <begin position="36"/>
        <end position="40"/>
    </location>
    <ligand>
        <name>GTP</name>
        <dbReference type="ChEBI" id="CHEBI:37565"/>
        <label>1</label>
    </ligand>
</feature>
<feature type="transmembrane region" description="Helical" evidence="17">
    <location>
        <begin position="374"/>
        <end position="396"/>
    </location>
</feature>
<evidence type="ECO:0000256" key="16">
    <source>
        <dbReference type="PIRSR" id="PIRSR603373-2"/>
    </source>
</evidence>
<feature type="binding site" evidence="15">
    <location>
        <begin position="146"/>
        <end position="148"/>
    </location>
    <ligand>
        <name>GTP</name>
        <dbReference type="ChEBI" id="CHEBI:37565"/>
        <label>1</label>
    </ligand>
</feature>
<dbReference type="Gene3D" id="1.10.287.1770">
    <property type="match status" value="1"/>
</dbReference>
<evidence type="ECO:0000259" key="18">
    <source>
        <dbReference type="PROSITE" id="PS51711"/>
    </source>
</evidence>
<dbReference type="FunFam" id="3.40.50.300:FF:000426">
    <property type="entry name" value="Ferrous iron transport protein B"/>
    <property type="match status" value="1"/>
</dbReference>
<dbReference type="GO" id="GO:0046872">
    <property type="term" value="F:metal ion binding"/>
    <property type="evidence" value="ECO:0007669"/>
    <property type="project" value="UniProtKB-KW"/>
</dbReference>
<keyword evidence="20" id="KW-1185">Reference proteome</keyword>
<evidence type="ECO:0000256" key="5">
    <source>
        <dbReference type="ARBA" id="ARBA00022496"/>
    </source>
</evidence>
<evidence type="ECO:0000256" key="2">
    <source>
        <dbReference type="ARBA" id="ARBA00004429"/>
    </source>
</evidence>
<keyword evidence="9 17" id="KW-1133">Transmembrane helix</keyword>
<dbReference type="NCBIfam" id="TIGR00437">
    <property type="entry name" value="feoB"/>
    <property type="match status" value="1"/>
</dbReference>
<dbReference type="PANTHER" id="PTHR43185">
    <property type="entry name" value="FERROUS IRON TRANSPORT PROTEIN B"/>
    <property type="match status" value="1"/>
</dbReference>